<reference evidence="1 2" key="1">
    <citation type="submission" date="2015-06" db="EMBL/GenBank/DDBJ databases">
        <title>Improved classification and identification of acetic acid bacteria using matrix-assisted laser desorption/ionization time-of-flight mass spectrometry; Gluconobacter nephelii and Gluconobacter uchimurae are later heterotypic synonyms of Gluconobacter japonicus and Gluconobacter oxydans, respectively.</title>
        <authorList>
            <person name="Li L."/>
            <person name="Cleenwerck I."/>
            <person name="De Vuyst L."/>
            <person name="Vandamme P."/>
        </authorList>
    </citation>
    <scope>NUCLEOTIDE SEQUENCE [LARGE SCALE GENOMIC DNA]</scope>
    <source>
        <strain evidence="1 2">LMG 1768</strain>
    </source>
</reference>
<sequence length="76" mass="8473">MAIENDDETSDKCSASDMADALIRSFGWSGARNKAHTHVLRCVDAGQSDSAQFWMNVRNIVDHLMTLGPQDRDLIH</sequence>
<proteinExistence type="predicted"/>
<dbReference type="PATRIC" id="fig|318683.6.peg.2064"/>
<evidence type="ECO:0000313" key="2">
    <source>
        <dbReference type="Proteomes" id="UP000075636"/>
    </source>
</evidence>
<protein>
    <submittedName>
        <fullName evidence="1">Uncharacterized protein</fullName>
    </submittedName>
</protein>
<accession>A0A149TKT8</accession>
<dbReference type="Proteomes" id="UP000075636">
    <property type="component" value="Unassembled WGS sequence"/>
</dbReference>
<name>A0A149TKT8_9PROT</name>
<organism evidence="1 2">
    <name type="scientific">Gluconobacter albidus</name>
    <dbReference type="NCBI Taxonomy" id="318683"/>
    <lineage>
        <taxon>Bacteria</taxon>
        <taxon>Pseudomonadati</taxon>
        <taxon>Pseudomonadota</taxon>
        <taxon>Alphaproteobacteria</taxon>
        <taxon>Acetobacterales</taxon>
        <taxon>Acetobacteraceae</taxon>
        <taxon>Gluconobacter</taxon>
    </lineage>
</organism>
<comment type="caution">
    <text evidence="1">The sequence shown here is derived from an EMBL/GenBank/DDBJ whole genome shotgun (WGS) entry which is preliminary data.</text>
</comment>
<dbReference type="AlphaFoldDB" id="A0A149TKT8"/>
<dbReference type="EMBL" id="LHZR01000097">
    <property type="protein sequence ID" value="KXV49203.1"/>
    <property type="molecule type" value="Genomic_DNA"/>
</dbReference>
<evidence type="ECO:0000313" key="1">
    <source>
        <dbReference type="EMBL" id="KXV49203.1"/>
    </source>
</evidence>
<gene>
    <name evidence="1" type="ORF">AD945_04880</name>
</gene>